<dbReference type="EMBL" id="LBWB01000003">
    <property type="protein sequence ID" value="KKR01603.1"/>
    <property type="molecule type" value="Genomic_DNA"/>
</dbReference>
<evidence type="ECO:0000313" key="1">
    <source>
        <dbReference type="EMBL" id="KKR01603.1"/>
    </source>
</evidence>
<gene>
    <name evidence="1" type="ORF">UT24_C0003G0010</name>
</gene>
<evidence type="ECO:0000313" key="2">
    <source>
        <dbReference type="Proteomes" id="UP000033881"/>
    </source>
</evidence>
<reference evidence="1 2" key="1">
    <citation type="journal article" date="2015" name="Nature">
        <title>rRNA introns, odd ribosomes, and small enigmatic genomes across a large radiation of phyla.</title>
        <authorList>
            <person name="Brown C.T."/>
            <person name="Hug L.A."/>
            <person name="Thomas B.C."/>
            <person name="Sharon I."/>
            <person name="Castelle C.J."/>
            <person name="Singh A."/>
            <person name="Wilkins M.J."/>
            <person name="Williams K.H."/>
            <person name="Banfield J.F."/>
        </authorList>
    </citation>
    <scope>NUCLEOTIDE SEQUENCE [LARGE SCALE GENOMIC DNA]</scope>
</reference>
<dbReference type="AlphaFoldDB" id="A0A0G0MEK1"/>
<name>A0A0G0MEK1_9BACT</name>
<proteinExistence type="predicted"/>
<organism evidence="1 2">
    <name type="scientific">Candidatus Woesebacteria bacterium GW2011_GWB1_39_12</name>
    <dbReference type="NCBI Taxonomy" id="1618574"/>
    <lineage>
        <taxon>Bacteria</taxon>
        <taxon>Candidatus Woeseibacteriota</taxon>
    </lineage>
</organism>
<protein>
    <submittedName>
        <fullName evidence="1">Uncharacterized protein</fullName>
    </submittedName>
</protein>
<sequence>MIDRKREGYDAAWKELVRLLEPVKGDSRAVYEISEGFAEAHNDALAYVNNPNGRMVEYYRKSYPNYAFV</sequence>
<dbReference type="STRING" id="1618574.UT24_C0003G0010"/>
<dbReference type="Proteomes" id="UP000033881">
    <property type="component" value="Unassembled WGS sequence"/>
</dbReference>
<comment type="caution">
    <text evidence="1">The sequence shown here is derived from an EMBL/GenBank/DDBJ whole genome shotgun (WGS) entry which is preliminary data.</text>
</comment>
<accession>A0A0G0MEK1</accession>